<evidence type="ECO:0000313" key="3">
    <source>
        <dbReference type="Proteomes" id="UP000675881"/>
    </source>
</evidence>
<dbReference type="OrthoDB" id="63267at2759"/>
<proteinExistence type="predicted"/>
<dbReference type="CDD" id="cd11622">
    <property type="entry name" value="HR1_PKN_1"/>
    <property type="match status" value="1"/>
</dbReference>
<dbReference type="EC" id="2.7.11.13" evidence="2"/>
<dbReference type="GO" id="GO:0031267">
    <property type="term" value="F:small GTPase binding"/>
    <property type="evidence" value="ECO:0007669"/>
    <property type="project" value="InterPro"/>
</dbReference>
<dbReference type="InterPro" id="IPR037313">
    <property type="entry name" value="PKN_HR1_1"/>
</dbReference>
<dbReference type="Proteomes" id="UP000675881">
    <property type="component" value="Chromosome 1"/>
</dbReference>
<keyword evidence="1" id="KW-0677">Repeat</keyword>
<keyword evidence="2" id="KW-0808">Transferase</keyword>
<dbReference type="GO" id="GO:0007165">
    <property type="term" value="P:signal transduction"/>
    <property type="evidence" value="ECO:0007669"/>
    <property type="project" value="InterPro"/>
</dbReference>
<dbReference type="GO" id="GO:0004697">
    <property type="term" value="F:diacylglycerol-dependent serine/threonine kinase activity"/>
    <property type="evidence" value="ECO:0007669"/>
    <property type="project" value="UniProtKB-EC"/>
</dbReference>
<evidence type="ECO:0000256" key="1">
    <source>
        <dbReference type="ARBA" id="ARBA00022737"/>
    </source>
</evidence>
<protein>
    <submittedName>
        <fullName evidence="2">PKN2</fullName>
        <ecNumber evidence="2">2.7.11.13</ecNumber>
    </submittedName>
</protein>
<dbReference type="Gene3D" id="1.10.287.160">
    <property type="entry name" value="HR1 repeat"/>
    <property type="match status" value="2"/>
</dbReference>
<dbReference type="InterPro" id="IPR011072">
    <property type="entry name" value="HR1_rho-bd"/>
</dbReference>
<gene>
    <name evidence="2" type="ORF">LSAA_1519</name>
</gene>
<dbReference type="AlphaFoldDB" id="A0A7R8CCN2"/>
<dbReference type="FunFam" id="1.10.287.160:FF:000002">
    <property type="entry name" value="Putative serine/threonine-protein kinase N2"/>
    <property type="match status" value="1"/>
</dbReference>
<sequence length="184" mass="20763">MAELAGQYIIQDDNFSLSLLNELSVKYGIQTHLSHSPLPQKLEELRDYIRREIKKELKIKEGAENLRKVAKDKKSVADVNIIVKKSNSKLAELQQELQELESQILVSQGHSLNASLSDTPLSPGFQHGDEPESLSPFEQQLLHLQKQLDIECKVKIGADNMIAEYSSGKDKKLLFRGPANVFRL</sequence>
<evidence type="ECO:0000313" key="2">
    <source>
        <dbReference type="EMBL" id="CAF2773003.1"/>
    </source>
</evidence>
<organism evidence="2 3">
    <name type="scientific">Lepeophtheirus salmonis</name>
    <name type="common">Salmon louse</name>
    <name type="synonym">Caligus salmonis</name>
    <dbReference type="NCBI Taxonomy" id="72036"/>
    <lineage>
        <taxon>Eukaryota</taxon>
        <taxon>Metazoa</taxon>
        <taxon>Ecdysozoa</taxon>
        <taxon>Arthropoda</taxon>
        <taxon>Crustacea</taxon>
        <taxon>Multicrustacea</taxon>
        <taxon>Hexanauplia</taxon>
        <taxon>Copepoda</taxon>
        <taxon>Siphonostomatoida</taxon>
        <taxon>Caligidae</taxon>
        <taxon>Lepeophtheirus</taxon>
    </lineage>
</organism>
<dbReference type="EMBL" id="HG994580">
    <property type="protein sequence ID" value="CAF2773003.1"/>
    <property type="molecule type" value="Genomic_DNA"/>
</dbReference>
<dbReference type="Pfam" id="PF02185">
    <property type="entry name" value="HR1"/>
    <property type="match status" value="1"/>
</dbReference>
<keyword evidence="3" id="KW-1185">Reference proteome</keyword>
<dbReference type="SUPFAM" id="SSF46585">
    <property type="entry name" value="HR1 repeat"/>
    <property type="match status" value="2"/>
</dbReference>
<name>A0A7R8CCN2_LEPSM</name>
<dbReference type="SMART" id="SM00742">
    <property type="entry name" value="Hr1"/>
    <property type="match status" value="1"/>
</dbReference>
<accession>A0A7R8CCN2</accession>
<dbReference type="PROSITE" id="PS51860">
    <property type="entry name" value="REM_1"/>
    <property type="match status" value="1"/>
</dbReference>
<reference evidence="2" key="1">
    <citation type="submission" date="2021-02" db="EMBL/GenBank/DDBJ databases">
        <authorList>
            <person name="Bekaert M."/>
        </authorList>
    </citation>
    <scope>NUCLEOTIDE SEQUENCE</scope>
    <source>
        <strain evidence="2">IoA-00</strain>
    </source>
</reference>
<dbReference type="InterPro" id="IPR036274">
    <property type="entry name" value="HR1_rpt_sf"/>
</dbReference>